<organism evidence="2 3">
    <name type="scientific">Natrarchaeobius chitinivorans</name>
    <dbReference type="NCBI Taxonomy" id="1679083"/>
    <lineage>
        <taxon>Archaea</taxon>
        <taxon>Methanobacteriati</taxon>
        <taxon>Methanobacteriota</taxon>
        <taxon>Stenosarchaea group</taxon>
        <taxon>Halobacteria</taxon>
        <taxon>Halobacteriales</taxon>
        <taxon>Natrialbaceae</taxon>
        <taxon>Natrarchaeobius</taxon>
    </lineage>
</organism>
<dbReference type="AlphaFoldDB" id="A0A3N6M9I1"/>
<keyword evidence="1" id="KW-0812">Transmembrane</keyword>
<keyword evidence="1" id="KW-0472">Membrane</keyword>
<feature type="transmembrane region" description="Helical" evidence="1">
    <location>
        <begin position="38"/>
        <end position="56"/>
    </location>
</feature>
<gene>
    <name evidence="2" type="ORF">EA472_11315</name>
</gene>
<evidence type="ECO:0000313" key="2">
    <source>
        <dbReference type="EMBL" id="RQH00424.1"/>
    </source>
</evidence>
<name>A0A3N6M9I1_NATCH</name>
<keyword evidence="1" id="KW-1133">Transmembrane helix</keyword>
<sequence length="67" mass="7350">MDNPHLLVLAVVVTAIGGLIVWWAGVLAANAAPWFFDSLGYLAVAFVGLALLIPLWRRYRNEGRKSV</sequence>
<dbReference type="Proteomes" id="UP000281431">
    <property type="component" value="Unassembled WGS sequence"/>
</dbReference>
<evidence type="ECO:0000313" key="3">
    <source>
        <dbReference type="Proteomes" id="UP000281431"/>
    </source>
</evidence>
<keyword evidence="3" id="KW-1185">Reference proteome</keyword>
<protein>
    <submittedName>
        <fullName evidence="2">Uncharacterized protein</fullName>
    </submittedName>
</protein>
<evidence type="ECO:0000256" key="1">
    <source>
        <dbReference type="SAM" id="Phobius"/>
    </source>
</evidence>
<dbReference type="EMBL" id="REFZ01000006">
    <property type="protein sequence ID" value="RQH00424.1"/>
    <property type="molecule type" value="Genomic_DNA"/>
</dbReference>
<reference evidence="2 3" key="1">
    <citation type="submission" date="2018-10" db="EMBL/GenBank/DDBJ databases">
        <title>Natrarchaeobius chitinivorans gen. nov., sp. nov., and Natrarchaeobius haloalkaliphilus sp. nov., alkaliphilic, chitin-utilizing haloarchaea from hypersaline alkaline lakes.</title>
        <authorList>
            <person name="Sorokin D.Y."/>
            <person name="Elcheninov A.G."/>
            <person name="Kostrikina N.A."/>
            <person name="Bale N.J."/>
            <person name="Sinninghe Damste J.S."/>
            <person name="Khijniak T.V."/>
            <person name="Kublanov I.V."/>
            <person name="Toshchakov S.V."/>
        </authorList>
    </citation>
    <scope>NUCLEOTIDE SEQUENCE [LARGE SCALE GENOMIC DNA]</scope>
    <source>
        <strain evidence="2 3">AArcht7</strain>
    </source>
</reference>
<proteinExistence type="predicted"/>
<accession>A0A3N6M9I1</accession>
<comment type="caution">
    <text evidence="2">The sequence shown here is derived from an EMBL/GenBank/DDBJ whole genome shotgun (WGS) entry which is preliminary data.</text>
</comment>